<dbReference type="PANTHER" id="PTHR45431:SF3">
    <property type="entry name" value="RHODANESE-LIKE DOMAIN-CONTAINING PROTEIN 15, CHLOROPLASTIC"/>
    <property type="match status" value="1"/>
</dbReference>
<gene>
    <name evidence="2" type="ORF">RFH47_09055</name>
</gene>
<proteinExistence type="predicted"/>
<dbReference type="Pfam" id="PF00581">
    <property type="entry name" value="Rhodanese"/>
    <property type="match status" value="1"/>
</dbReference>
<dbReference type="SMART" id="SM00450">
    <property type="entry name" value="RHOD"/>
    <property type="match status" value="1"/>
</dbReference>
<dbReference type="InterPro" id="IPR036873">
    <property type="entry name" value="Rhodanese-like_dom_sf"/>
</dbReference>
<feature type="domain" description="Rhodanese" evidence="1">
    <location>
        <begin position="62"/>
        <end position="156"/>
    </location>
</feature>
<evidence type="ECO:0000259" key="1">
    <source>
        <dbReference type="PROSITE" id="PS50206"/>
    </source>
</evidence>
<sequence length="170" mass="19373">MITDNRQSTADHSTFDTTLSNLEHITALLNQAQQLAEQHQLHYSGDLDPKIAWQLIQAQYGLLIDVRTHEERKFVGYIEQSIHVAWANGTSLTRNPRFIRELEKVANKEQVLILICRSGQRSALAASAAIDAGFKQVYNIIDGFEGKLNTALQRNQENGWKYLNLPWIQD</sequence>
<organism evidence="2 3">
    <name type="scientific">Acinetobacter rudis</name>
    <dbReference type="NCBI Taxonomy" id="632955"/>
    <lineage>
        <taxon>Bacteria</taxon>
        <taxon>Pseudomonadati</taxon>
        <taxon>Pseudomonadota</taxon>
        <taxon>Gammaproteobacteria</taxon>
        <taxon>Moraxellales</taxon>
        <taxon>Moraxellaceae</taxon>
        <taxon>Acinetobacter</taxon>
    </lineage>
</organism>
<dbReference type="AlphaFoldDB" id="A0AAW8J9P8"/>
<reference evidence="2" key="1">
    <citation type="submission" date="2023-08" db="EMBL/GenBank/DDBJ databases">
        <title>Emergence of clinically-relevant ST2 carbapenem-resistant Acinetobacter baumannii strains in hospital sewages in Zhejiang, East of China.</title>
        <authorList>
            <person name="Kaichao C."/>
            <person name="Zhang R."/>
        </authorList>
    </citation>
    <scope>NUCLEOTIDE SEQUENCE</scope>
    <source>
        <strain evidence="2">M-RB-37</strain>
    </source>
</reference>
<comment type="caution">
    <text evidence="2">The sequence shown here is derived from an EMBL/GenBank/DDBJ whole genome shotgun (WGS) entry which is preliminary data.</text>
</comment>
<dbReference type="InterPro" id="IPR001763">
    <property type="entry name" value="Rhodanese-like_dom"/>
</dbReference>
<dbReference type="Gene3D" id="3.40.250.10">
    <property type="entry name" value="Rhodanese-like domain"/>
    <property type="match status" value="1"/>
</dbReference>
<evidence type="ECO:0000313" key="2">
    <source>
        <dbReference type="EMBL" id="MDQ8935879.1"/>
    </source>
</evidence>
<dbReference type="Proteomes" id="UP001243844">
    <property type="component" value="Unassembled WGS sequence"/>
</dbReference>
<dbReference type="EMBL" id="JAVIDL010000014">
    <property type="protein sequence ID" value="MDQ8935879.1"/>
    <property type="molecule type" value="Genomic_DNA"/>
</dbReference>
<dbReference type="PANTHER" id="PTHR45431">
    <property type="entry name" value="RHODANESE-LIKE DOMAIN-CONTAINING PROTEIN 15, CHLOROPLASTIC"/>
    <property type="match status" value="1"/>
</dbReference>
<accession>A0AAW8J9P8</accession>
<evidence type="ECO:0000313" key="3">
    <source>
        <dbReference type="Proteomes" id="UP001243844"/>
    </source>
</evidence>
<protein>
    <submittedName>
        <fullName evidence="2">Rhodanese-like domain-containing protein</fullName>
    </submittedName>
</protein>
<dbReference type="PROSITE" id="PS50206">
    <property type="entry name" value="RHODANESE_3"/>
    <property type="match status" value="1"/>
</dbReference>
<name>A0AAW8J9P8_9GAMM</name>
<dbReference type="InterPro" id="IPR052367">
    <property type="entry name" value="Thiosulfate_ST/Rhodanese-like"/>
</dbReference>
<dbReference type="SUPFAM" id="SSF52821">
    <property type="entry name" value="Rhodanese/Cell cycle control phosphatase"/>
    <property type="match status" value="1"/>
</dbReference>
<dbReference type="RefSeq" id="WP_308977001.1">
    <property type="nucleotide sequence ID" value="NZ_JAVIDL010000014.1"/>
</dbReference>